<dbReference type="KEGG" id="aoc:Aocu_03060"/>
<dbReference type="InterPro" id="IPR036976">
    <property type="entry name" value="RimM_N_sf"/>
</dbReference>
<dbReference type="AlphaFoldDB" id="A0A061AAG0"/>
<dbReference type="OrthoDB" id="9810331at2"/>
<comment type="function">
    <text evidence="5">An accessory protein needed during the final step in the assembly of 30S ribosomal subunit, possibly for assembly of the head region. Essential for efficient processing of 16S rRNA. May be needed both before and after RbfA during the maturation of 16S rRNA. It has affinity for free ribosomal 30S subunits but not for 70S ribosomes.</text>
</comment>
<sequence>MILYSIGKIVNTHGIKGEVKIKKDTDFDRFKKGSTVYIDGKLLKIRSVRTQGELYLVAFENLLSLTDVEHLKHQEVFTSDEPTDLKENEYHLPKLIGLSVLTQNNYLVGHVDSLIEVPQGHLLKVIKSDGKYVLIPFVSEFIKSVTDEEIMIDTIEGLI</sequence>
<comment type="domain">
    <text evidence="5">The PRC barrel domain binds ribosomal protein uS19.</text>
</comment>
<keyword evidence="2 5" id="KW-0690">Ribosome biogenesis</keyword>
<dbReference type="GO" id="GO:0005840">
    <property type="term" value="C:ribosome"/>
    <property type="evidence" value="ECO:0007669"/>
    <property type="project" value="InterPro"/>
</dbReference>
<dbReference type="GO" id="GO:0042274">
    <property type="term" value="P:ribosomal small subunit biogenesis"/>
    <property type="evidence" value="ECO:0007669"/>
    <property type="project" value="UniProtKB-UniRule"/>
</dbReference>
<dbReference type="FunCoup" id="A0A061AAG0">
    <property type="interactions" value="252"/>
</dbReference>
<dbReference type="InterPro" id="IPR056792">
    <property type="entry name" value="PRC_RimM"/>
</dbReference>
<dbReference type="Pfam" id="PF24986">
    <property type="entry name" value="PRC_RimM"/>
    <property type="match status" value="1"/>
</dbReference>
<proteinExistence type="inferred from homology"/>
<keyword evidence="4 5" id="KW-0143">Chaperone</keyword>
<reference evidence="9" key="1">
    <citation type="submission" date="2014-05" db="EMBL/GenBank/DDBJ databases">
        <authorList>
            <person name="Kube M."/>
        </authorList>
    </citation>
    <scope>NUCLEOTIDE SEQUENCE [LARGE SCALE GENOMIC DNA]</scope>
</reference>
<evidence type="ECO:0000256" key="5">
    <source>
        <dbReference type="HAMAP-Rule" id="MF_00014"/>
    </source>
</evidence>
<dbReference type="InterPro" id="IPR011961">
    <property type="entry name" value="RimM"/>
</dbReference>
<comment type="similarity">
    <text evidence="5">Belongs to the RimM family.</text>
</comment>
<comment type="subcellular location">
    <subcellularLocation>
        <location evidence="5">Cytoplasm</location>
    </subcellularLocation>
</comment>
<dbReference type="InterPro" id="IPR002676">
    <property type="entry name" value="RimM_N"/>
</dbReference>
<evidence type="ECO:0000313" key="9">
    <source>
        <dbReference type="Proteomes" id="UP000032434"/>
    </source>
</evidence>
<dbReference type="EMBL" id="LK028559">
    <property type="protein sequence ID" value="CDR30379.1"/>
    <property type="molecule type" value="Genomic_DNA"/>
</dbReference>
<dbReference type="STRING" id="35623.Aocu_03060"/>
<dbReference type="SUPFAM" id="SSF50447">
    <property type="entry name" value="Translation proteins"/>
    <property type="match status" value="1"/>
</dbReference>
<feature type="domain" description="Ribosome maturation factor RimM PRC barrel" evidence="7">
    <location>
        <begin position="94"/>
        <end position="145"/>
    </location>
</feature>
<dbReference type="GO" id="GO:0005737">
    <property type="term" value="C:cytoplasm"/>
    <property type="evidence" value="ECO:0007669"/>
    <property type="project" value="UniProtKB-SubCell"/>
</dbReference>
<dbReference type="NCBIfam" id="TIGR02273">
    <property type="entry name" value="16S_RimM"/>
    <property type="match status" value="1"/>
</dbReference>
<dbReference type="InParanoid" id="A0A061AAG0"/>
<dbReference type="InterPro" id="IPR011033">
    <property type="entry name" value="PRC_barrel-like_sf"/>
</dbReference>
<dbReference type="SUPFAM" id="SSF50346">
    <property type="entry name" value="PRC-barrel domain"/>
    <property type="match status" value="1"/>
</dbReference>
<evidence type="ECO:0000256" key="4">
    <source>
        <dbReference type="ARBA" id="ARBA00023186"/>
    </source>
</evidence>
<dbReference type="Gene3D" id="2.40.30.60">
    <property type="entry name" value="RimM"/>
    <property type="match status" value="1"/>
</dbReference>
<dbReference type="InterPro" id="IPR009000">
    <property type="entry name" value="Transl_B-barrel_sf"/>
</dbReference>
<accession>A0A061AAG0</accession>
<dbReference type="GO" id="GO:0043022">
    <property type="term" value="F:ribosome binding"/>
    <property type="evidence" value="ECO:0007669"/>
    <property type="project" value="InterPro"/>
</dbReference>
<dbReference type="PATRIC" id="fig|35623.3.peg.306"/>
<evidence type="ECO:0000259" key="7">
    <source>
        <dbReference type="Pfam" id="PF24986"/>
    </source>
</evidence>
<comment type="subunit">
    <text evidence="5">Binds ribosomal protein uS19.</text>
</comment>
<dbReference type="PANTHER" id="PTHR33692">
    <property type="entry name" value="RIBOSOME MATURATION FACTOR RIMM"/>
    <property type="match status" value="1"/>
</dbReference>
<dbReference type="RefSeq" id="WP_045748936.1">
    <property type="nucleotide sequence ID" value="NZ_FUZK01000002.1"/>
</dbReference>
<keyword evidence="9" id="KW-1185">Reference proteome</keyword>
<dbReference type="GO" id="GO:0006364">
    <property type="term" value="P:rRNA processing"/>
    <property type="evidence" value="ECO:0007669"/>
    <property type="project" value="UniProtKB-UniRule"/>
</dbReference>
<keyword evidence="3 5" id="KW-0698">rRNA processing</keyword>
<evidence type="ECO:0000256" key="3">
    <source>
        <dbReference type="ARBA" id="ARBA00022552"/>
    </source>
</evidence>
<evidence type="ECO:0000256" key="2">
    <source>
        <dbReference type="ARBA" id="ARBA00022517"/>
    </source>
</evidence>
<protein>
    <recommendedName>
        <fullName evidence="5">Ribosome maturation factor RimM</fullName>
    </recommendedName>
</protein>
<organism evidence="8 9">
    <name type="scientific">Acholeplasma oculi</name>
    <dbReference type="NCBI Taxonomy" id="35623"/>
    <lineage>
        <taxon>Bacteria</taxon>
        <taxon>Bacillati</taxon>
        <taxon>Mycoplasmatota</taxon>
        <taxon>Mollicutes</taxon>
        <taxon>Acholeplasmatales</taxon>
        <taxon>Acholeplasmataceae</taxon>
        <taxon>Acholeplasma</taxon>
    </lineage>
</organism>
<evidence type="ECO:0000256" key="1">
    <source>
        <dbReference type="ARBA" id="ARBA00022490"/>
    </source>
</evidence>
<name>A0A061AAG0_9MOLU</name>
<dbReference type="PANTHER" id="PTHR33692:SF1">
    <property type="entry name" value="RIBOSOME MATURATION FACTOR RIMM"/>
    <property type="match status" value="1"/>
</dbReference>
<gene>
    <name evidence="5 8" type="primary">rimM</name>
    <name evidence="8" type="ORF">Aocu_03060</name>
</gene>
<dbReference type="HAMAP" id="MF_00014">
    <property type="entry name" value="Ribosome_mat_RimM"/>
    <property type="match status" value="1"/>
</dbReference>
<evidence type="ECO:0000313" key="8">
    <source>
        <dbReference type="EMBL" id="CDR30379.1"/>
    </source>
</evidence>
<evidence type="ECO:0000259" key="6">
    <source>
        <dbReference type="Pfam" id="PF01782"/>
    </source>
</evidence>
<dbReference type="Proteomes" id="UP000032434">
    <property type="component" value="Chromosome 1"/>
</dbReference>
<feature type="domain" description="RimM N-terminal" evidence="6">
    <location>
        <begin position="6"/>
        <end position="80"/>
    </location>
</feature>
<dbReference type="Pfam" id="PF01782">
    <property type="entry name" value="RimM"/>
    <property type="match status" value="1"/>
</dbReference>
<dbReference type="HOGENOM" id="CLU_077636_3_1_14"/>
<dbReference type="Gene3D" id="2.30.30.240">
    <property type="entry name" value="PRC-barrel domain"/>
    <property type="match status" value="1"/>
</dbReference>
<keyword evidence="1 5" id="KW-0963">Cytoplasm</keyword>